<proteinExistence type="predicted"/>
<accession>A0A0F6SDN6</accession>
<dbReference type="OrthoDB" id="5499801at2"/>
<organism evidence="2 3">
    <name type="scientific">Sandaracinus amylolyticus</name>
    <dbReference type="NCBI Taxonomy" id="927083"/>
    <lineage>
        <taxon>Bacteria</taxon>
        <taxon>Pseudomonadati</taxon>
        <taxon>Myxococcota</taxon>
        <taxon>Polyangia</taxon>
        <taxon>Polyangiales</taxon>
        <taxon>Sandaracinaceae</taxon>
        <taxon>Sandaracinus</taxon>
    </lineage>
</organism>
<keyword evidence="3" id="KW-1185">Reference proteome</keyword>
<dbReference type="STRING" id="927083.DB32_000908"/>
<dbReference type="RefSeq" id="WP_053231183.1">
    <property type="nucleotide sequence ID" value="NZ_CP011125.1"/>
</dbReference>
<dbReference type="KEGG" id="samy:DB32_000908"/>
<feature type="signal peptide" evidence="1">
    <location>
        <begin position="1"/>
        <end position="22"/>
    </location>
</feature>
<dbReference type="EMBL" id="CP011125">
    <property type="protein sequence ID" value="AKF03759.1"/>
    <property type="molecule type" value="Genomic_DNA"/>
</dbReference>
<evidence type="ECO:0008006" key="4">
    <source>
        <dbReference type="Google" id="ProtNLM"/>
    </source>
</evidence>
<dbReference type="Proteomes" id="UP000034883">
    <property type="component" value="Chromosome"/>
</dbReference>
<evidence type="ECO:0000256" key="1">
    <source>
        <dbReference type="SAM" id="SignalP"/>
    </source>
</evidence>
<evidence type="ECO:0000313" key="3">
    <source>
        <dbReference type="Proteomes" id="UP000034883"/>
    </source>
</evidence>
<protein>
    <recommendedName>
        <fullName evidence="4">PEGA domain-containing protein</fullName>
    </recommendedName>
</protein>
<evidence type="ECO:0000313" key="2">
    <source>
        <dbReference type="EMBL" id="AKF03759.1"/>
    </source>
</evidence>
<sequence length="319" mass="33027">MSRALVLLVLGMIGVGSSRAHAQFDEITAPDDATIARARELFELGHGAMDQGRFELAIEHLSASLAIAARPATAFDLAIALRGAGHPTHAVEILDGLLAGSYGALRSAQRDEVVRLRAATAADVAHVRIRVAPQGEIELRIDGLRVDDIAPGAWIERALDPGRHAITASAPARVPAERVVVLERGGHAEIELELAPELRPGTLAVEGTAPELQVEIVGIARGRGRVAAEIPPGAYVVRATGAGGASETRIEVPSGRTVRLRVSGRDVSIAEEPWFWVALVGGVVALGGAAAATAVALDPPLTDAIADPVFGVTVALTGP</sequence>
<dbReference type="AlphaFoldDB" id="A0A0F6SDN6"/>
<keyword evidence="1" id="KW-0732">Signal</keyword>
<feature type="chain" id="PRO_5002509740" description="PEGA domain-containing protein" evidence="1">
    <location>
        <begin position="23"/>
        <end position="319"/>
    </location>
</feature>
<name>A0A0F6SDN6_9BACT</name>
<reference evidence="2 3" key="1">
    <citation type="submission" date="2015-03" db="EMBL/GenBank/DDBJ databases">
        <title>Genome assembly of Sandaracinus amylolyticus DSM 53668.</title>
        <authorList>
            <person name="Sharma G."/>
            <person name="Subramanian S."/>
        </authorList>
    </citation>
    <scope>NUCLEOTIDE SEQUENCE [LARGE SCALE GENOMIC DNA]</scope>
    <source>
        <strain evidence="2 3">DSM 53668</strain>
    </source>
</reference>
<gene>
    <name evidence="2" type="ORF">DB32_000908</name>
</gene>